<dbReference type="Proteomes" id="UP000831251">
    <property type="component" value="Segment"/>
</dbReference>
<proteinExistence type="predicted"/>
<evidence type="ECO:0000256" key="1">
    <source>
        <dbReference type="SAM" id="MobiDB-lite"/>
    </source>
</evidence>
<evidence type="ECO:0000313" key="3">
    <source>
        <dbReference type="Proteomes" id="UP000831251"/>
    </source>
</evidence>
<reference evidence="2 3" key="1">
    <citation type="journal article" date="2020" name="Arch.">
        <title>Molecular characterization of a novel cytorhabdovirus associated with paper mulberry mosaic disease.</title>
        <authorList>
            <person name="Qiu Y."/>
            <person name="Zhang S."/>
            <person name="Jin J."/>
            <person name="Xie J."/>
            <person name="Cao Y."/>
            <person name="Cao M."/>
        </authorList>
    </citation>
    <scope>NUCLEOTIDE SEQUENCE [LARGE SCALE GENOMIC DNA]</scope>
    <source>
        <strain evidence="2">SWU</strain>
    </source>
</reference>
<keyword evidence="3" id="KW-1185">Reference proteome</keyword>
<sequence>MVNFIAVRLSMTYKIQVKRGTKPSEVLPKQLLANLKESLKLDKNEKWEALKKFLKWYLYKNEDHYRVTPKNSTSIFLSDCTEYEIKFPNMRIFRSQIPIEDFEISGSAEYHKIDPKSKIVLESYLITFSALKFKNKESKTVEKFIKNYPEKLMRHDLLEKEKETSEKAPNIMSSLLSLNPQRK</sequence>
<feature type="compositionally biased region" description="Polar residues" evidence="1">
    <location>
        <begin position="171"/>
        <end position="183"/>
    </location>
</feature>
<dbReference type="GeneID" id="80538996"/>
<organism evidence="2 3">
    <name type="scientific">paper mulberry mosaic associated virus</name>
    <dbReference type="NCBI Taxonomy" id="3071215"/>
    <lineage>
        <taxon>Viruses</taxon>
        <taxon>Riboviria</taxon>
        <taxon>Orthornavirae</taxon>
        <taxon>Negarnaviricota</taxon>
        <taxon>Haploviricotina</taxon>
        <taxon>Monjiviricetes</taxon>
        <taxon>Mononegavirales</taxon>
        <taxon>Rhabdoviridae</taxon>
        <taxon>Betarhabdovirinae</taxon>
        <taxon>Betacytorhabdovirus</taxon>
        <taxon>Betacytorhabdovirus broussonetiae</taxon>
        <taxon>Cytorhabdovirus broussonetiae</taxon>
    </lineage>
</organism>
<dbReference type="RefSeq" id="YP_010800396.1">
    <property type="nucleotide sequence ID" value="NC_076864.1"/>
</dbReference>
<dbReference type="KEGG" id="vg:80538996"/>
<dbReference type="EMBL" id="MN872813">
    <property type="protein sequence ID" value="QNO38993.1"/>
    <property type="molecule type" value="Viral_cRNA"/>
</dbReference>
<feature type="region of interest" description="Disordered" evidence="1">
    <location>
        <begin position="161"/>
        <end position="183"/>
    </location>
</feature>
<name>A0AAE7JL66_9RHAB</name>
<accession>A0AAE7JL66</accession>
<evidence type="ECO:0000313" key="2">
    <source>
        <dbReference type="EMBL" id="QNO38993.1"/>
    </source>
</evidence>
<protein>
    <submittedName>
        <fullName evidence="2">Matrix protein</fullName>
    </submittedName>
</protein>